<evidence type="ECO:0000313" key="5">
    <source>
        <dbReference type="Proteomes" id="UP000004508"/>
    </source>
</evidence>
<feature type="region of interest" description="Disordered" evidence="1">
    <location>
        <begin position="48"/>
        <end position="88"/>
    </location>
</feature>
<sequence length="488" mass="55091">MTEEEASQLRKENAELKEEVTRKTQRIEELEGLLMSALLRIEELERRLAKDSHNSHKPPSSDGFKRHGKPHAASSKLNGGQAGHPGHALQQVENPDEVIIHRPSHCEACHCDLGEVAGQVKERRQIHEIPVLRLSVTEHQVEVIRCPVCQHQSVGSFPMGVNAPAGYGPRVQALGVYLSQYQLLPMDRIGELFLDLLSCRISEGTLANWIQEAARTLSPTILRIKELLLAQRLDHVDETGGRVKGLWHWFHVNATRWLTLYHWHRNRGQKAMDAIGILPQYSGRAMHDRLSSYDHYVCEHSICGAHLLRDCLLIAERDHQLWAREMHDLLRRMAETTARFRAMGARVLPQAERDSLVLQYFEILRQGFAAQQTLASPPSKPVPKKPGRRKQAEAKNLLDALLARAEQVLAFLDELTLPFSNNLAERDLRMIKVQQKISGTFCSSEGATAFCVIRSYLSTMRKQGRSMLAAMAAVFEGTPFPIAWEPGT</sequence>
<dbReference type="AlphaFoldDB" id="D6TYT2"/>
<feature type="compositionally biased region" description="Basic and acidic residues" evidence="1">
    <location>
        <begin position="7"/>
        <end position="24"/>
    </location>
</feature>
<evidence type="ECO:0000313" key="4">
    <source>
        <dbReference type="EMBL" id="EFH85157.1"/>
    </source>
</evidence>
<evidence type="ECO:0000256" key="1">
    <source>
        <dbReference type="SAM" id="MobiDB-lite"/>
    </source>
</evidence>
<evidence type="ECO:0000259" key="3">
    <source>
        <dbReference type="Pfam" id="PF20042"/>
    </source>
</evidence>
<dbReference type="InterPro" id="IPR052344">
    <property type="entry name" value="Transposase-related"/>
</dbReference>
<dbReference type="Proteomes" id="UP000004508">
    <property type="component" value="Unassembled WGS sequence"/>
</dbReference>
<dbReference type="Pfam" id="PF03050">
    <property type="entry name" value="DDE_Tnp_IS66"/>
    <property type="match status" value="1"/>
</dbReference>
<comment type="caution">
    <text evidence="4">The sequence shown here is derived from an EMBL/GenBank/DDBJ whole genome shotgun (WGS) entry which is preliminary data.</text>
</comment>
<dbReference type="InParanoid" id="D6TYT2"/>
<dbReference type="STRING" id="485913.Krac_6325"/>
<name>D6TYT2_KTERA</name>
<feature type="domain" description="DUF6444" evidence="3">
    <location>
        <begin position="9"/>
        <end position="88"/>
    </location>
</feature>
<proteinExistence type="predicted"/>
<gene>
    <name evidence="4" type="ORF">Krac_6325</name>
</gene>
<dbReference type="InterPro" id="IPR045618">
    <property type="entry name" value="DUF6444"/>
</dbReference>
<keyword evidence="5" id="KW-1185">Reference proteome</keyword>
<evidence type="ECO:0000259" key="2">
    <source>
        <dbReference type="Pfam" id="PF03050"/>
    </source>
</evidence>
<feature type="region of interest" description="Disordered" evidence="1">
    <location>
        <begin position="1"/>
        <end position="24"/>
    </location>
</feature>
<dbReference type="eggNOG" id="COG4467">
    <property type="taxonomic scope" value="Bacteria"/>
</dbReference>
<dbReference type="NCBIfam" id="NF033517">
    <property type="entry name" value="transpos_IS66"/>
    <property type="match status" value="1"/>
</dbReference>
<dbReference type="InterPro" id="IPR004291">
    <property type="entry name" value="Transposase_IS66_central"/>
</dbReference>
<accession>D6TYT2</accession>
<dbReference type="RefSeq" id="WP_007917218.1">
    <property type="nucleotide sequence ID" value="NZ_ADVG01000003.1"/>
</dbReference>
<protein>
    <submittedName>
        <fullName evidence="4">Transposase</fullName>
    </submittedName>
</protein>
<dbReference type="PANTHER" id="PTHR33678">
    <property type="entry name" value="BLL1576 PROTEIN"/>
    <property type="match status" value="1"/>
</dbReference>
<dbReference type="OrthoDB" id="151215at2"/>
<dbReference type="PANTHER" id="PTHR33678:SF1">
    <property type="entry name" value="BLL1576 PROTEIN"/>
    <property type="match status" value="1"/>
</dbReference>
<dbReference type="Pfam" id="PF20042">
    <property type="entry name" value="DUF6444"/>
    <property type="match status" value="1"/>
</dbReference>
<reference evidence="4 5" key="1">
    <citation type="journal article" date="2011" name="Stand. Genomic Sci.">
        <title>Non-contiguous finished genome sequence and contextual data of the filamentous soil bacterium Ktedonobacter racemifer type strain (SOSP1-21).</title>
        <authorList>
            <person name="Chang Y.J."/>
            <person name="Land M."/>
            <person name="Hauser L."/>
            <person name="Chertkov O."/>
            <person name="Del Rio T.G."/>
            <person name="Nolan M."/>
            <person name="Copeland A."/>
            <person name="Tice H."/>
            <person name="Cheng J.F."/>
            <person name="Lucas S."/>
            <person name="Han C."/>
            <person name="Goodwin L."/>
            <person name="Pitluck S."/>
            <person name="Ivanova N."/>
            <person name="Ovchinikova G."/>
            <person name="Pati A."/>
            <person name="Chen A."/>
            <person name="Palaniappan K."/>
            <person name="Mavromatis K."/>
            <person name="Liolios K."/>
            <person name="Brettin T."/>
            <person name="Fiebig A."/>
            <person name="Rohde M."/>
            <person name="Abt B."/>
            <person name="Goker M."/>
            <person name="Detter J.C."/>
            <person name="Woyke T."/>
            <person name="Bristow J."/>
            <person name="Eisen J.A."/>
            <person name="Markowitz V."/>
            <person name="Hugenholtz P."/>
            <person name="Kyrpides N.C."/>
            <person name="Klenk H.P."/>
            <person name="Lapidus A."/>
        </authorList>
    </citation>
    <scope>NUCLEOTIDE SEQUENCE [LARGE SCALE GENOMIC DNA]</scope>
    <source>
        <strain evidence="5">DSM 44963</strain>
    </source>
</reference>
<dbReference type="EMBL" id="ADVG01000003">
    <property type="protein sequence ID" value="EFH85157.1"/>
    <property type="molecule type" value="Genomic_DNA"/>
</dbReference>
<feature type="domain" description="Transposase IS66 central" evidence="2">
    <location>
        <begin position="167"/>
        <end position="448"/>
    </location>
</feature>
<organism evidence="4 5">
    <name type="scientific">Ktedonobacter racemifer DSM 44963</name>
    <dbReference type="NCBI Taxonomy" id="485913"/>
    <lineage>
        <taxon>Bacteria</taxon>
        <taxon>Bacillati</taxon>
        <taxon>Chloroflexota</taxon>
        <taxon>Ktedonobacteria</taxon>
        <taxon>Ktedonobacterales</taxon>
        <taxon>Ktedonobacteraceae</taxon>
        <taxon>Ktedonobacter</taxon>
    </lineage>
</organism>